<evidence type="ECO:0000256" key="1">
    <source>
        <dbReference type="ARBA" id="ARBA00009437"/>
    </source>
</evidence>
<dbReference type="GO" id="GO:0005829">
    <property type="term" value="C:cytosol"/>
    <property type="evidence" value="ECO:0007669"/>
    <property type="project" value="TreeGrafter"/>
</dbReference>
<name>A0A495A6K5_9BACI</name>
<organism evidence="6 7">
    <name type="scientific">Oceanobacillus halophilus</name>
    <dbReference type="NCBI Taxonomy" id="930130"/>
    <lineage>
        <taxon>Bacteria</taxon>
        <taxon>Bacillati</taxon>
        <taxon>Bacillota</taxon>
        <taxon>Bacilli</taxon>
        <taxon>Bacillales</taxon>
        <taxon>Bacillaceae</taxon>
        <taxon>Oceanobacillus</taxon>
    </lineage>
</organism>
<feature type="domain" description="HTH lysR-type" evidence="5">
    <location>
        <begin position="1"/>
        <end position="56"/>
    </location>
</feature>
<keyword evidence="7" id="KW-1185">Reference proteome</keyword>
<dbReference type="SUPFAM" id="SSF46785">
    <property type="entry name" value="Winged helix' DNA-binding domain"/>
    <property type="match status" value="1"/>
</dbReference>
<dbReference type="InterPro" id="IPR050950">
    <property type="entry name" value="HTH-type_LysR_regulators"/>
</dbReference>
<sequence>MNRYEIFLKVLEKGSFTKAAEDLRYTQSAVSQMIQSIESELATTLIVRSRKGISLTSDGEQFLPYIKKVNYAHRELIEKSKEMRSLQRGNIRIGTFSSISSNWLPVLIKDFKKMYPSVHFQLQQGEYTSIVQYIKEGSVDFGFVNPDAVTDLETIPLKHDEMLAVLPHDHSLAHQDSVTVEELSNEPFILLDEGELSEPLEIFKAQQLQPNIQFRVHDDYTIMAMVENSLGISILPELVLNRINYQLVAKKISPPIIRTIGMAFKDKKTLPITSRYFIDFVIEQFHHKN</sequence>
<evidence type="ECO:0000259" key="5">
    <source>
        <dbReference type="PROSITE" id="PS50931"/>
    </source>
</evidence>
<dbReference type="InterPro" id="IPR036388">
    <property type="entry name" value="WH-like_DNA-bd_sf"/>
</dbReference>
<dbReference type="EMBL" id="RBZP01000003">
    <property type="protein sequence ID" value="RKQ34754.1"/>
    <property type="molecule type" value="Genomic_DNA"/>
</dbReference>
<dbReference type="GO" id="GO:0003677">
    <property type="term" value="F:DNA binding"/>
    <property type="evidence" value="ECO:0007669"/>
    <property type="project" value="UniProtKB-KW"/>
</dbReference>
<dbReference type="OrthoDB" id="63123at2"/>
<dbReference type="SUPFAM" id="SSF53850">
    <property type="entry name" value="Periplasmic binding protein-like II"/>
    <property type="match status" value="1"/>
</dbReference>
<keyword evidence="2" id="KW-0805">Transcription regulation</keyword>
<dbReference type="InterPro" id="IPR000847">
    <property type="entry name" value="LysR_HTH_N"/>
</dbReference>
<dbReference type="GO" id="GO:0003700">
    <property type="term" value="F:DNA-binding transcription factor activity"/>
    <property type="evidence" value="ECO:0007669"/>
    <property type="project" value="InterPro"/>
</dbReference>
<accession>A0A495A6K5</accession>
<dbReference type="InterPro" id="IPR005119">
    <property type="entry name" value="LysR_subst-bd"/>
</dbReference>
<dbReference type="Gene3D" id="1.10.10.10">
    <property type="entry name" value="Winged helix-like DNA-binding domain superfamily/Winged helix DNA-binding domain"/>
    <property type="match status" value="1"/>
</dbReference>
<dbReference type="PROSITE" id="PS50931">
    <property type="entry name" value="HTH_LYSR"/>
    <property type="match status" value="1"/>
</dbReference>
<dbReference type="InterPro" id="IPR036390">
    <property type="entry name" value="WH_DNA-bd_sf"/>
</dbReference>
<dbReference type="Pfam" id="PF00126">
    <property type="entry name" value="HTH_1"/>
    <property type="match status" value="1"/>
</dbReference>
<evidence type="ECO:0000313" key="6">
    <source>
        <dbReference type="EMBL" id="RKQ34754.1"/>
    </source>
</evidence>
<dbReference type="Gene3D" id="3.40.190.290">
    <property type="match status" value="1"/>
</dbReference>
<dbReference type="PRINTS" id="PR00039">
    <property type="entry name" value="HTHLYSR"/>
</dbReference>
<reference evidence="6 7" key="1">
    <citation type="journal article" date="2016" name="Int. J. Syst. Evol. Microbiol.">
        <title>Oceanobacillus halophilus sp. nov., a novel moderately halophilic bacterium from a hypersaline lake.</title>
        <authorList>
            <person name="Amoozegar M.A."/>
            <person name="Bagheri M."/>
            <person name="Makhdoumi A."/>
            <person name="Nikou M.M."/>
            <person name="Fazeli S.A.S."/>
            <person name="Schumann P."/>
            <person name="Sproer C."/>
            <person name="Sanchez-Porro C."/>
            <person name="Ventosa A."/>
        </authorList>
    </citation>
    <scope>NUCLEOTIDE SEQUENCE [LARGE SCALE GENOMIC DNA]</scope>
    <source>
        <strain evidence="6 7">DSM 23996</strain>
    </source>
</reference>
<dbReference type="PANTHER" id="PTHR30419">
    <property type="entry name" value="HTH-TYPE TRANSCRIPTIONAL REGULATOR YBHD"/>
    <property type="match status" value="1"/>
</dbReference>
<dbReference type="PANTHER" id="PTHR30419:SF28">
    <property type="entry name" value="HTH-TYPE TRANSCRIPTIONAL REGULATOR BSDA"/>
    <property type="match status" value="1"/>
</dbReference>
<comment type="similarity">
    <text evidence="1">Belongs to the LysR transcriptional regulatory family.</text>
</comment>
<comment type="caution">
    <text evidence="6">The sequence shown here is derived from an EMBL/GenBank/DDBJ whole genome shotgun (WGS) entry which is preliminary data.</text>
</comment>
<dbReference type="AlphaFoldDB" id="A0A495A6K5"/>
<dbReference type="CDD" id="cd05466">
    <property type="entry name" value="PBP2_LTTR_substrate"/>
    <property type="match status" value="1"/>
</dbReference>
<evidence type="ECO:0000256" key="4">
    <source>
        <dbReference type="ARBA" id="ARBA00023163"/>
    </source>
</evidence>
<proteinExistence type="inferred from homology"/>
<keyword evidence="3" id="KW-0238">DNA-binding</keyword>
<evidence type="ECO:0000256" key="2">
    <source>
        <dbReference type="ARBA" id="ARBA00023015"/>
    </source>
</evidence>
<keyword evidence="4" id="KW-0804">Transcription</keyword>
<dbReference type="Proteomes" id="UP000269301">
    <property type="component" value="Unassembled WGS sequence"/>
</dbReference>
<evidence type="ECO:0000313" key="7">
    <source>
        <dbReference type="Proteomes" id="UP000269301"/>
    </source>
</evidence>
<gene>
    <name evidence="6" type="ORF">D8M06_06425</name>
</gene>
<protein>
    <submittedName>
        <fullName evidence="6">LysR family transcriptional regulator</fullName>
    </submittedName>
</protein>
<evidence type="ECO:0000256" key="3">
    <source>
        <dbReference type="ARBA" id="ARBA00023125"/>
    </source>
</evidence>
<dbReference type="Pfam" id="PF03466">
    <property type="entry name" value="LysR_substrate"/>
    <property type="match status" value="1"/>
</dbReference>